<comment type="caution">
    <text evidence="1">The sequence shown here is derived from an EMBL/GenBank/DDBJ whole genome shotgun (WGS) entry which is preliminary data.</text>
</comment>
<dbReference type="FunFam" id="3.30.70.270:FF:000020">
    <property type="entry name" value="Transposon Tf2-6 polyprotein-like Protein"/>
    <property type="match status" value="1"/>
</dbReference>
<protein>
    <recommendedName>
        <fullName evidence="3">Reverse transcriptase/retrotransposon-derived protein RNase H-like domain-containing protein</fullName>
    </recommendedName>
</protein>
<proteinExistence type="predicted"/>
<dbReference type="Proteomes" id="UP000826271">
    <property type="component" value="Unassembled WGS sequence"/>
</dbReference>
<organism evidence="1 2">
    <name type="scientific">Buddleja alternifolia</name>
    <dbReference type="NCBI Taxonomy" id="168488"/>
    <lineage>
        <taxon>Eukaryota</taxon>
        <taxon>Viridiplantae</taxon>
        <taxon>Streptophyta</taxon>
        <taxon>Embryophyta</taxon>
        <taxon>Tracheophyta</taxon>
        <taxon>Spermatophyta</taxon>
        <taxon>Magnoliopsida</taxon>
        <taxon>eudicotyledons</taxon>
        <taxon>Gunneridae</taxon>
        <taxon>Pentapetalae</taxon>
        <taxon>asterids</taxon>
        <taxon>lamiids</taxon>
        <taxon>Lamiales</taxon>
        <taxon>Scrophulariaceae</taxon>
        <taxon>Buddlejeae</taxon>
        <taxon>Buddleja</taxon>
    </lineage>
</organism>
<dbReference type="InterPro" id="IPR043128">
    <property type="entry name" value="Rev_trsase/Diguanyl_cyclase"/>
</dbReference>
<dbReference type="EMBL" id="WHWC01000011">
    <property type="protein sequence ID" value="KAG8373559.1"/>
    <property type="molecule type" value="Genomic_DNA"/>
</dbReference>
<name>A0AAV6WSC1_9LAMI</name>
<dbReference type="Gene3D" id="3.30.70.270">
    <property type="match status" value="1"/>
</dbReference>
<dbReference type="InterPro" id="IPR051320">
    <property type="entry name" value="Viral_Replic_Matur_Polypro"/>
</dbReference>
<reference evidence="1" key="1">
    <citation type="submission" date="2019-10" db="EMBL/GenBank/DDBJ databases">
        <authorList>
            <person name="Zhang R."/>
            <person name="Pan Y."/>
            <person name="Wang J."/>
            <person name="Ma R."/>
            <person name="Yu S."/>
        </authorList>
    </citation>
    <scope>NUCLEOTIDE SEQUENCE</scope>
    <source>
        <strain evidence="1">LA-IB0</strain>
        <tissue evidence="1">Leaf</tissue>
    </source>
</reference>
<dbReference type="PANTHER" id="PTHR33064:SF37">
    <property type="entry name" value="RIBONUCLEASE H"/>
    <property type="match status" value="1"/>
</dbReference>
<evidence type="ECO:0008006" key="3">
    <source>
        <dbReference type="Google" id="ProtNLM"/>
    </source>
</evidence>
<evidence type="ECO:0000313" key="1">
    <source>
        <dbReference type="EMBL" id="KAG8373559.1"/>
    </source>
</evidence>
<accession>A0AAV6WSC1</accession>
<evidence type="ECO:0000313" key="2">
    <source>
        <dbReference type="Proteomes" id="UP000826271"/>
    </source>
</evidence>
<keyword evidence="2" id="KW-1185">Reference proteome</keyword>
<dbReference type="SUPFAM" id="SSF56672">
    <property type="entry name" value="DNA/RNA polymerases"/>
    <property type="match status" value="1"/>
</dbReference>
<dbReference type="AlphaFoldDB" id="A0AAV6WSC1"/>
<gene>
    <name evidence="1" type="ORF">BUALT_Bualt11G0037100</name>
</gene>
<dbReference type="PANTHER" id="PTHR33064">
    <property type="entry name" value="POL PROTEIN"/>
    <property type="match status" value="1"/>
</dbReference>
<dbReference type="InterPro" id="IPR043502">
    <property type="entry name" value="DNA/RNA_pol_sf"/>
</dbReference>
<sequence length="126" mass="13940">MFTAKLSKCVFAVSRIHYLGHVISGSVVSVDMAKIQSILDWHVPTTVSALRGFLSLTGYYRIFVHHYAQIASPLTDLLHASKFEWDTKSQQSFDTLKTKMTTVPVLALPDFSASFDITTAVGAVLF</sequence>